<name>A0ABX4ID22_LISWE</name>
<organism evidence="1 2">
    <name type="scientific">Listeria welshimeri</name>
    <dbReference type="NCBI Taxonomy" id="1643"/>
    <lineage>
        <taxon>Bacteria</taxon>
        <taxon>Bacillati</taxon>
        <taxon>Bacillota</taxon>
        <taxon>Bacilli</taxon>
        <taxon>Bacillales</taxon>
        <taxon>Listeriaceae</taxon>
        <taxon>Listeria</taxon>
    </lineage>
</organism>
<dbReference type="Proteomes" id="UP000219632">
    <property type="component" value="Unassembled WGS sequence"/>
</dbReference>
<reference evidence="1 2" key="1">
    <citation type="submission" date="2017-09" db="EMBL/GenBank/DDBJ databases">
        <title>Draft Genomes of 144 Listeria Monocytogenes isolates from foods.</title>
        <authorList>
            <person name="Wu C.H."/>
            <person name="Ng J."/>
            <person name="Kiang D."/>
            <person name="Chen C.-Y."/>
            <person name="Frink S."/>
            <person name="Lafrades M."/>
            <person name="Morales C."/>
            <person name="Park P."/>
            <person name="Zwick M."/>
        </authorList>
    </citation>
    <scope>NUCLEOTIDE SEQUENCE [LARGE SCALE GENOMIC DNA]</scope>
    <source>
        <strain evidence="1 2">CDPHFDLB-F14M01633.75-2</strain>
    </source>
</reference>
<evidence type="ECO:0000313" key="1">
    <source>
        <dbReference type="EMBL" id="PDK41158.1"/>
    </source>
</evidence>
<comment type="caution">
    <text evidence="1">The sequence shown here is derived from an EMBL/GenBank/DDBJ whole genome shotgun (WGS) entry which is preliminary data.</text>
</comment>
<keyword evidence="2" id="KW-1185">Reference proteome</keyword>
<dbReference type="RefSeq" id="WP_011700996.1">
    <property type="nucleotide sequence ID" value="NZ_CBCSAN010000002.1"/>
</dbReference>
<gene>
    <name evidence="1" type="ORF">AFZ32_09635</name>
</gene>
<accession>A0ABX4ID22</accession>
<proteinExistence type="predicted"/>
<dbReference type="GeneID" id="61188007"/>
<sequence length="121" mass="14223">MLTNNKMENIKNVIKLVEEYFSSSVSSFQVETEEDAQEFFIDCLIYRSYWIQLSLTDVEKGGVFNIDVSIGKNTALYSLIENGEDLSIYFDKDSVYKNLTILDNYLKWRMTDEQKRTFNIL</sequence>
<dbReference type="EMBL" id="NYPG01000004">
    <property type="protein sequence ID" value="PDK41158.1"/>
    <property type="molecule type" value="Genomic_DNA"/>
</dbReference>
<protein>
    <submittedName>
        <fullName evidence="1">Uncharacterized protein</fullName>
    </submittedName>
</protein>
<evidence type="ECO:0000313" key="2">
    <source>
        <dbReference type="Proteomes" id="UP000219632"/>
    </source>
</evidence>